<evidence type="ECO:0000256" key="4">
    <source>
        <dbReference type="ARBA" id="ARBA00023125"/>
    </source>
</evidence>
<dbReference type="SUPFAM" id="SSF88659">
    <property type="entry name" value="Sigma3 and sigma4 domains of RNA polymerase sigma factors"/>
    <property type="match status" value="1"/>
</dbReference>
<dbReference type="InterPro" id="IPR013324">
    <property type="entry name" value="RNA_pol_sigma_r3/r4-like"/>
</dbReference>
<proteinExistence type="inferred from homology"/>
<dbReference type="Proteomes" id="UP000316213">
    <property type="component" value="Unassembled WGS sequence"/>
</dbReference>
<dbReference type="PANTHER" id="PTHR43133">
    <property type="entry name" value="RNA POLYMERASE ECF-TYPE SIGMA FACTO"/>
    <property type="match status" value="1"/>
</dbReference>
<gene>
    <name evidence="7" type="ORF">Pla100_05870</name>
</gene>
<dbReference type="GO" id="GO:0006352">
    <property type="term" value="P:DNA-templated transcription initiation"/>
    <property type="evidence" value="ECO:0007669"/>
    <property type="project" value="InterPro"/>
</dbReference>
<evidence type="ECO:0000256" key="1">
    <source>
        <dbReference type="ARBA" id="ARBA00010641"/>
    </source>
</evidence>
<dbReference type="Pfam" id="PF04542">
    <property type="entry name" value="Sigma70_r2"/>
    <property type="match status" value="1"/>
</dbReference>
<feature type="domain" description="RNA polymerase sigma-70 region 2" evidence="6">
    <location>
        <begin position="26"/>
        <end position="96"/>
    </location>
</feature>
<comment type="caution">
    <text evidence="7">The sequence shown here is derived from an EMBL/GenBank/DDBJ whole genome shotgun (WGS) entry which is preliminary data.</text>
</comment>
<dbReference type="EMBL" id="SJPM01000001">
    <property type="protein sequence ID" value="TWU03658.1"/>
    <property type="molecule type" value="Genomic_DNA"/>
</dbReference>
<dbReference type="PANTHER" id="PTHR43133:SF8">
    <property type="entry name" value="RNA POLYMERASE SIGMA FACTOR HI_1459-RELATED"/>
    <property type="match status" value="1"/>
</dbReference>
<evidence type="ECO:0000313" key="7">
    <source>
        <dbReference type="EMBL" id="TWU03658.1"/>
    </source>
</evidence>
<dbReference type="AlphaFoldDB" id="A0A5C6AVN5"/>
<dbReference type="InterPro" id="IPR007627">
    <property type="entry name" value="RNA_pol_sigma70_r2"/>
</dbReference>
<dbReference type="NCBIfam" id="TIGR02937">
    <property type="entry name" value="sigma70-ECF"/>
    <property type="match status" value="1"/>
</dbReference>
<dbReference type="GO" id="GO:0016987">
    <property type="term" value="F:sigma factor activity"/>
    <property type="evidence" value="ECO:0007669"/>
    <property type="project" value="UniProtKB-KW"/>
</dbReference>
<keyword evidence="5" id="KW-0804">Transcription</keyword>
<dbReference type="RefSeq" id="WP_146576134.1">
    <property type="nucleotide sequence ID" value="NZ_SJPM01000001.1"/>
</dbReference>
<protein>
    <submittedName>
        <fullName evidence="7">RNA polymerase sigma factor RpoE</fullName>
    </submittedName>
</protein>
<accession>A0A5C6AVN5</accession>
<keyword evidence="8" id="KW-1185">Reference proteome</keyword>
<dbReference type="InterPro" id="IPR013325">
    <property type="entry name" value="RNA_pol_sigma_r2"/>
</dbReference>
<keyword evidence="2" id="KW-0805">Transcription regulation</keyword>
<dbReference type="InterPro" id="IPR039425">
    <property type="entry name" value="RNA_pol_sigma-70-like"/>
</dbReference>
<dbReference type="InterPro" id="IPR014284">
    <property type="entry name" value="RNA_pol_sigma-70_dom"/>
</dbReference>
<evidence type="ECO:0000256" key="2">
    <source>
        <dbReference type="ARBA" id="ARBA00023015"/>
    </source>
</evidence>
<dbReference type="SUPFAM" id="SSF88946">
    <property type="entry name" value="Sigma2 domain of RNA polymerase sigma factors"/>
    <property type="match status" value="1"/>
</dbReference>
<evidence type="ECO:0000313" key="8">
    <source>
        <dbReference type="Proteomes" id="UP000316213"/>
    </source>
</evidence>
<sequence>MQTPETRPSLIVRLANADDQSAWWAFVDRYEPFLKHLIARQGVPAQHVADVSQQVLVAIAGSVGRWTDDGRNASFRRWVSRVARNVVIKFMTRQRREIGGQGGTDHLIQLAEQTADSDPNLERQYRHELIVWAAGKVRGEFAEASWQAFWATMIDGRDVAEVATELNRSAGSIYMSRSRILRRIRETIDEVMQ</sequence>
<keyword evidence="3" id="KW-0731">Sigma factor</keyword>
<evidence type="ECO:0000256" key="3">
    <source>
        <dbReference type="ARBA" id="ARBA00023082"/>
    </source>
</evidence>
<comment type="similarity">
    <text evidence="1">Belongs to the sigma-70 factor family. ECF subfamily.</text>
</comment>
<keyword evidence="4" id="KW-0238">DNA-binding</keyword>
<dbReference type="OrthoDB" id="258393at2"/>
<evidence type="ECO:0000256" key="5">
    <source>
        <dbReference type="ARBA" id="ARBA00023163"/>
    </source>
</evidence>
<name>A0A5C6AVN5_9BACT</name>
<evidence type="ECO:0000259" key="6">
    <source>
        <dbReference type="Pfam" id="PF04542"/>
    </source>
</evidence>
<organism evidence="7 8">
    <name type="scientific">Neorhodopirellula pilleata</name>
    <dbReference type="NCBI Taxonomy" id="2714738"/>
    <lineage>
        <taxon>Bacteria</taxon>
        <taxon>Pseudomonadati</taxon>
        <taxon>Planctomycetota</taxon>
        <taxon>Planctomycetia</taxon>
        <taxon>Pirellulales</taxon>
        <taxon>Pirellulaceae</taxon>
        <taxon>Neorhodopirellula</taxon>
    </lineage>
</organism>
<dbReference type="Gene3D" id="1.10.1740.10">
    <property type="match status" value="1"/>
</dbReference>
<dbReference type="GO" id="GO:0003677">
    <property type="term" value="F:DNA binding"/>
    <property type="evidence" value="ECO:0007669"/>
    <property type="project" value="UniProtKB-KW"/>
</dbReference>
<reference evidence="7 8" key="1">
    <citation type="submission" date="2019-02" db="EMBL/GenBank/DDBJ databases">
        <title>Deep-cultivation of Planctomycetes and their phenomic and genomic characterization uncovers novel biology.</title>
        <authorList>
            <person name="Wiegand S."/>
            <person name="Jogler M."/>
            <person name="Boedeker C."/>
            <person name="Pinto D."/>
            <person name="Vollmers J."/>
            <person name="Rivas-Marin E."/>
            <person name="Kohn T."/>
            <person name="Peeters S.H."/>
            <person name="Heuer A."/>
            <person name="Rast P."/>
            <person name="Oberbeckmann S."/>
            <person name="Bunk B."/>
            <person name="Jeske O."/>
            <person name="Meyerdierks A."/>
            <person name="Storesund J.E."/>
            <person name="Kallscheuer N."/>
            <person name="Luecker S."/>
            <person name="Lage O.M."/>
            <person name="Pohl T."/>
            <person name="Merkel B.J."/>
            <person name="Hornburger P."/>
            <person name="Mueller R.-W."/>
            <person name="Bruemmer F."/>
            <person name="Labrenz M."/>
            <person name="Spormann A.M."/>
            <person name="Op Den Camp H."/>
            <person name="Overmann J."/>
            <person name="Amann R."/>
            <person name="Jetten M.S.M."/>
            <person name="Mascher T."/>
            <person name="Medema M.H."/>
            <person name="Devos D.P."/>
            <person name="Kaster A.-K."/>
            <person name="Ovreas L."/>
            <person name="Rohde M."/>
            <person name="Galperin M.Y."/>
            <person name="Jogler C."/>
        </authorList>
    </citation>
    <scope>NUCLEOTIDE SEQUENCE [LARGE SCALE GENOMIC DNA]</scope>
    <source>
        <strain evidence="7 8">Pla100</strain>
    </source>
</reference>